<dbReference type="AlphaFoldDB" id="A0A7U2NDM5"/>
<evidence type="ECO:0008006" key="4">
    <source>
        <dbReference type="Google" id="ProtNLM"/>
    </source>
</evidence>
<gene>
    <name evidence="2" type="ORF">H0H26_09670</name>
</gene>
<evidence type="ECO:0000313" key="3">
    <source>
        <dbReference type="Proteomes" id="UP000596329"/>
    </source>
</evidence>
<proteinExistence type="predicted"/>
<feature type="signal peptide" evidence="1">
    <location>
        <begin position="1"/>
        <end position="22"/>
    </location>
</feature>
<protein>
    <recommendedName>
        <fullName evidence="4">TonB-dependent receptor</fullName>
    </recommendedName>
</protein>
<reference evidence="2 3" key="1">
    <citation type="submission" date="2020-07" db="EMBL/GenBank/DDBJ databases">
        <title>Genomic characterization of Flavobacterium psychrophilum strains.</title>
        <authorList>
            <person name="Castillo D."/>
            <person name="Jorgensen J."/>
            <person name="Middelboe M."/>
        </authorList>
    </citation>
    <scope>NUCLEOTIDE SEQUENCE [LARGE SCALE GENOMIC DNA]</scope>
    <source>
        <strain evidence="2 3">FPS-R7</strain>
    </source>
</reference>
<evidence type="ECO:0000313" key="2">
    <source>
        <dbReference type="EMBL" id="QRE03164.1"/>
    </source>
</evidence>
<evidence type="ECO:0000256" key="1">
    <source>
        <dbReference type="SAM" id="SignalP"/>
    </source>
</evidence>
<dbReference type="Proteomes" id="UP000596329">
    <property type="component" value="Chromosome"/>
</dbReference>
<dbReference type="RefSeq" id="WP_086440602.1">
    <property type="nucleotide sequence ID" value="NZ_CP059075.1"/>
</dbReference>
<dbReference type="EMBL" id="CP059075">
    <property type="protein sequence ID" value="QRE03164.1"/>
    <property type="molecule type" value="Genomic_DNA"/>
</dbReference>
<organism evidence="2 3">
    <name type="scientific">Flavobacterium psychrophilum</name>
    <dbReference type="NCBI Taxonomy" id="96345"/>
    <lineage>
        <taxon>Bacteria</taxon>
        <taxon>Pseudomonadati</taxon>
        <taxon>Bacteroidota</taxon>
        <taxon>Flavobacteriia</taxon>
        <taxon>Flavobacteriales</taxon>
        <taxon>Flavobacteriaceae</taxon>
        <taxon>Flavobacterium</taxon>
    </lineage>
</organism>
<keyword evidence="1" id="KW-0732">Signal</keyword>
<sequence length="876" mass="101794">MNYKNKKFAVFVFLFISLNSFSQTISGKITNEVSEPLSANIIIKDSENRNEVSEFFRANSKGEFTANLKKNYAKIFFEITAFGYESTAESIINPDKNKVYNFNYTLKKETTQLKEVVVVSEKKKFVVKDDTIKFNPSAYRDGTERKVEDLIKKLPGMEVAENGTIKYKGKTVESVQIEGDNLFGYNYAIGTKNISVDMVEQVQAIENYVENPLLKGIVNSDNVSINLKLKKGKVDLSGNGNFGLPIATDKFITDTSINLLGISKKYKSFGEFGFNNIGINNTIFDYFSNNSNLDREMNDAFYTKKAISEKNYATNLENIRTNVNNQLNLNYNIIYRFNKNLSLKANLYFIKDKLSLLESNNTFYKTENIIYNDDIQTIKKTDNKTIDLKLTYNTTKKSLLEFDTKFEKEVINTNSTILQNQSNEINTNLESKSLFWKNKLQYTYRISTNKALQFISTYAINDIPQELSFNQTYFSFAGNLQKSEFQKQNISNKLLLLGGKKSFKFVFSVGLNLENNKQNSEWLQNNNLILGFQNQFNYKKNTLYSDIGFTYVRSKFKFEPSLIINNINQDYNDFISNLNITKSSLIFLPNLTVSYLVNAKSSINISGNYEETTPNLENLYSNSIIQDNRLIQKNVLNLNLLKNQSYSLRYKFSDLFNSLLTNFSLNYNLKNNTYISSFEIQNNYNTINYFQSPTDISDYSAKLTIEKYFKFIKTSIKHSSNYNISNYINSINGNLRNNTSNNYNAYLFLKTTFKLPVNFENKFNYNRVNFKSENNINTNESLNNSTKILIRPYKNWLCTFSYEYFLPNMKINTNFKFLDFDIKFKPKQKWLNLTLSAKNLLNNKIYFQVQNTDYYTSVYQSNLINRYFLLTADFTL</sequence>
<accession>A0A7U2NDM5</accession>
<dbReference type="SUPFAM" id="SSF56935">
    <property type="entry name" value="Porins"/>
    <property type="match status" value="1"/>
</dbReference>
<name>A0A7U2NDM5_FLAPS</name>
<feature type="chain" id="PRO_5031522016" description="TonB-dependent receptor" evidence="1">
    <location>
        <begin position="23"/>
        <end position="876"/>
    </location>
</feature>